<feature type="binding site" evidence="7">
    <location>
        <position position="216"/>
    </location>
    <ligand>
        <name>Zn(2+)</name>
        <dbReference type="ChEBI" id="CHEBI:29105"/>
        <label>2</label>
    </ligand>
</feature>
<evidence type="ECO:0000259" key="8">
    <source>
        <dbReference type="Pfam" id="PF01261"/>
    </source>
</evidence>
<evidence type="ECO:0000256" key="2">
    <source>
        <dbReference type="ARBA" id="ARBA00022723"/>
    </source>
</evidence>
<dbReference type="EMBL" id="JANUCP010000005">
    <property type="protein sequence ID" value="MCS3920255.1"/>
    <property type="molecule type" value="Genomic_DNA"/>
</dbReference>
<protein>
    <recommendedName>
        <fullName evidence="7">Probable endonuclease 4</fullName>
        <ecNumber evidence="7">3.1.21.2</ecNumber>
    </recommendedName>
    <alternativeName>
        <fullName evidence="7">Endodeoxyribonuclease IV</fullName>
    </alternativeName>
    <alternativeName>
        <fullName evidence="7">Endonuclease IV</fullName>
    </alternativeName>
</protein>
<dbReference type="PROSITE" id="PS51432">
    <property type="entry name" value="AP_NUCLEASE_F2_4"/>
    <property type="match status" value="1"/>
</dbReference>
<feature type="binding site" evidence="7">
    <location>
        <position position="67"/>
    </location>
    <ligand>
        <name>Zn(2+)</name>
        <dbReference type="ChEBI" id="CHEBI:29105"/>
        <label>1</label>
    </ligand>
</feature>
<dbReference type="InterPro" id="IPR018246">
    <property type="entry name" value="AP_endonuc_F2_Zn_BS"/>
</dbReference>
<dbReference type="GO" id="GO:0008833">
    <property type="term" value="F:deoxyribonuclease IV (phage-T4-induced) activity"/>
    <property type="evidence" value="ECO:0007669"/>
    <property type="project" value="UniProtKB-EC"/>
</dbReference>
<keyword evidence="7" id="KW-0540">Nuclease</keyword>
<keyword evidence="2 7" id="KW-0479">Metal-binding</keyword>
<dbReference type="EC" id="3.1.21.2" evidence="7"/>
<keyword evidence="6 7" id="KW-0234">DNA repair</keyword>
<reference evidence="9 10" key="1">
    <citation type="submission" date="2022-08" db="EMBL/GenBank/DDBJ databases">
        <title>Bacterial and archaeal communities from various locations to study Microbial Dark Matter (Phase II).</title>
        <authorList>
            <person name="Stepanauskas R."/>
        </authorList>
    </citation>
    <scope>NUCLEOTIDE SEQUENCE [LARGE SCALE GENOMIC DNA]</scope>
    <source>
        <strain evidence="9 10">PD1</strain>
    </source>
</reference>
<dbReference type="SUPFAM" id="SSF51658">
    <property type="entry name" value="Xylose isomerase-like"/>
    <property type="match status" value="1"/>
</dbReference>
<feature type="binding site" evidence="7">
    <location>
        <position position="231"/>
    </location>
    <ligand>
        <name>Zn(2+)</name>
        <dbReference type="ChEBI" id="CHEBI:29105"/>
        <label>3</label>
    </ligand>
</feature>
<dbReference type="NCBIfam" id="TIGR00587">
    <property type="entry name" value="nfo"/>
    <property type="match status" value="1"/>
</dbReference>
<gene>
    <name evidence="7" type="primary">nfo</name>
    <name evidence="9" type="ORF">M2350_002684</name>
</gene>
<dbReference type="Gene3D" id="3.20.20.150">
    <property type="entry name" value="Divalent-metal-dependent TIM barrel enzymes"/>
    <property type="match status" value="1"/>
</dbReference>
<evidence type="ECO:0000256" key="4">
    <source>
        <dbReference type="ARBA" id="ARBA00022801"/>
    </source>
</evidence>
<dbReference type="PROSITE" id="PS00730">
    <property type="entry name" value="AP_NUCLEASE_F2_2"/>
    <property type="match status" value="1"/>
</dbReference>
<dbReference type="PROSITE" id="PS00731">
    <property type="entry name" value="AP_NUCLEASE_F2_3"/>
    <property type="match status" value="1"/>
</dbReference>
<keyword evidence="10" id="KW-1185">Reference proteome</keyword>
<name>A0ABT2EQN0_9BACT</name>
<dbReference type="InterPro" id="IPR036237">
    <property type="entry name" value="Xyl_isomerase-like_sf"/>
</dbReference>
<comment type="similarity">
    <text evidence="1 7">Belongs to the AP endonuclease 2 family.</text>
</comment>
<dbReference type="InterPro" id="IPR013022">
    <property type="entry name" value="Xyl_isomerase-like_TIM-brl"/>
</dbReference>
<feature type="binding site" evidence="7">
    <location>
        <position position="146"/>
    </location>
    <ligand>
        <name>Zn(2+)</name>
        <dbReference type="ChEBI" id="CHEBI:29105"/>
        <label>2</label>
    </ligand>
</feature>
<comment type="cofactor">
    <cofactor evidence="7">
        <name>Zn(2+)</name>
        <dbReference type="ChEBI" id="CHEBI:29105"/>
    </cofactor>
    <text evidence="7">Binds 3 Zn(2+) ions.</text>
</comment>
<keyword evidence="4 7" id="KW-0378">Hydrolase</keyword>
<evidence type="ECO:0000313" key="10">
    <source>
        <dbReference type="Proteomes" id="UP001204798"/>
    </source>
</evidence>
<feature type="binding site" evidence="7">
    <location>
        <position position="107"/>
    </location>
    <ligand>
        <name>Zn(2+)</name>
        <dbReference type="ChEBI" id="CHEBI:29105"/>
        <label>1</label>
    </ligand>
</feature>
<keyword evidence="7" id="KW-0255">Endonuclease</keyword>
<dbReference type="SMART" id="SM00518">
    <property type="entry name" value="AP2Ec"/>
    <property type="match status" value="1"/>
</dbReference>
<dbReference type="Pfam" id="PF01261">
    <property type="entry name" value="AP_endonuc_2"/>
    <property type="match status" value="1"/>
</dbReference>
<proteinExistence type="inferred from homology"/>
<feature type="binding site" evidence="7">
    <location>
        <position position="146"/>
    </location>
    <ligand>
        <name>Zn(2+)</name>
        <dbReference type="ChEBI" id="CHEBI:29105"/>
        <label>1</label>
    </ligand>
</feature>
<feature type="binding site" evidence="7">
    <location>
        <position position="261"/>
    </location>
    <ligand>
        <name>Zn(2+)</name>
        <dbReference type="ChEBI" id="CHEBI:29105"/>
        <label>2</label>
    </ligand>
</feature>
<comment type="catalytic activity">
    <reaction evidence="7">
        <text>Endonucleolytic cleavage to 5'-phosphooligonucleotide end-products.</text>
        <dbReference type="EC" id="3.1.21.2"/>
    </reaction>
</comment>
<evidence type="ECO:0000256" key="6">
    <source>
        <dbReference type="ARBA" id="ARBA00023204"/>
    </source>
</evidence>
<evidence type="ECO:0000256" key="3">
    <source>
        <dbReference type="ARBA" id="ARBA00022763"/>
    </source>
</evidence>
<evidence type="ECO:0000256" key="1">
    <source>
        <dbReference type="ARBA" id="ARBA00005340"/>
    </source>
</evidence>
<feature type="binding site" evidence="7">
    <location>
        <position position="179"/>
    </location>
    <ligand>
        <name>Zn(2+)</name>
        <dbReference type="ChEBI" id="CHEBI:29105"/>
        <label>2</label>
    </ligand>
</feature>
<dbReference type="HAMAP" id="MF_00152">
    <property type="entry name" value="Nfo"/>
    <property type="match status" value="1"/>
</dbReference>
<comment type="function">
    <text evidence="7">Endonuclease IV plays a role in DNA repair. It cleaves phosphodiester bonds at apurinic or apyrimidinic (AP) sites, generating a 3'-hydroxyl group and a 5'-terminal sugar phosphate.</text>
</comment>
<evidence type="ECO:0000256" key="7">
    <source>
        <dbReference type="HAMAP-Rule" id="MF_00152"/>
    </source>
</evidence>
<dbReference type="CDD" id="cd00019">
    <property type="entry name" value="AP2Ec"/>
    <property type="match status" value="1"/>
</dbReference>
<evidence type="ECO:0000313" key="9">
    <source>
        <dbReference type="EMBL" id="MCS3920255.1"/>
    </source>
</evidence>
<feature type="binding site" evidence="7">
    <location>
        <position position="229"/>
    </location>
    <ligand>
        <name>Zn(2+)</name>
        <dbReference type="ChEBI" id="CHEBI:29105"/>
        <label>3</label>
    </ligand>
</feature>
<evidence type="ECO:0000256" key="5">
    <source>
        <dbReference type="ARBA" id="ARBA00022833"/>
    </source>
</evidence>
<dbReference type="PANTHER" id="PTHR21445:SF0">
    <property type="entry name" value="APURINIC-APYRIMIDINIC ENDONUCLEASE"/>
    <property type="match status" value="1"/>
</dbReference>
<keyword evidence="3 7" id="KW-0227">DNA damage</keyword>
<dbReference type="Proteomes" id="UP001204798">
    <property type="component" value="Unassembled WGS sequence"/>
</dbReference>
<accession>A0ABT2EQN0</accession>
<dbReference type="RefSeq" id="WP_029699883.1">
    <property type="nucleotide sequence ID" value="NZ_CP130454.1"/>
</dbReference>
<keyword evidence="5 7" id="KW-0862">Zinc</keyword>
<sequence length="283" mass="31231">MPLLGAHLPTKGEIASALDAAQRIGCDVVQLFVKPPIQWAASPLSDATIATFVTARERTGVKLVVAHAGYLVNLASPRPDVLLQSRKSLLEEMQRCHLLGIPFLVVHAGAHLGIGERRGVQRMRESLHWLFDRLPSLPFPVTLLIENTAGQGTCLGYTLEQMAEIVEGLPKERVGVCLDTCHLFVAGYEIRTPESVHELAKLIDATIGWDRFKLLHANDSLHPLGSRIDRHWHIGKGQIGLDGFRALLLHPKFAQLPIVIETPGTEVQHSENLQRLRELLEAA</sequence>
<feature type="binding site" evidence="7">
    <location>
        <position position="182"/>
    </location>
    <ligand>
        <name>Zn(2+)</name>
        <dbReference type="ChEBI" id="CHEBI:29105"/>
        <label>3</label>
    </ligand>
</feature>
<feature type="domain" description="Xylose isomerase-like TIM barrel" evidence="8">
    <location>
        <begin position="18"/>
        <end position="278"/>
    </location>
</feature>
<organism evidence="9 10">
    <name type="scientific">Candidatus Fervidibacter sacchari</name>
    <dbReference type="NCBI Taxonomy" id="1448929"/>
    <lineage>
        <taxon>Bacteria</taxon>
        <taxon>Candidatus Fervidibacterota</taxon>
        <taxon>Candidatus Fervidibacter</taxon>
    </lineage>
</organism>
<dbReference type="InterPro" id="IPR001719">
    <property type="entry name" value="AP_endonuc_2"/>
</dbReference>
<comment type="caution">
    <text evidence="9">The sequence shown here is derived from an EMBL/GenBank/DDBJ whole genome shotgun (WGS) entry which is preliminary data.</text>
</comment>
<dbReference type="PANTHER" id="PTHR21445">
    <property type="entry name" value="ENDONUCLEASE IV ENDODEOXYRIBONUCLEASE IV"/>
    <property type="match status" value="1"/>
</dbReference>